<dbReference type="InterPro" id="IPR052055">
    <property type="entry name" value="Hepadnavirus_pol/RT"/>
</dbReference>
<sequence length="1858" mass="211232">MEWSGLEGLGTKFLETVKRVYKEPRFLFYAISTLEDVQGVLQDIFGHLEFGPLGEEGVQVVWNWKTSMEKPCERLTSLRCMESFSHLHHPGHHLERTVQEEFEEIIRDSPAYVLEIAKRRLKRKREHKGLQRAELEHEQRNVYALQLAEIVREACLPVTFQLELLQDPNKAWIRIFGNRRSKTLRNRLRAWQKFRNWYLAFSGEVWPKSISPLVAFVEERIDEGCSYSCPGELQAALTVLEQVGRVPEDKRCSNDATWMAHLSSWKLELESKSRVPKPAKPYTVAILVSQEIFVMDEEQEVYFRFIAWTILLACWTSMRVDDIQNVLPETLKVSKRGFTGRLARTKTSGPGKLHGQLPIFIRREISLTGHDWLATGMEFTKLDSFIFPRDYLVPAHNDAWDGFYPKLVEPPALSNLIRMVLGRLGTPRFQDGIWRTNKAMLLVPGDLLLFWTGHSARHFLNQAALALGVPKERRDYLGRWALGRTGSNAYIHTARQVVETIQLDVMRALTTGSAEIDETELLDEVTQFADDHGLIGHRIRRRHTQQLTRDLPVLHSEEPDTDHETEDLDEPELAKTVGELEKQDCEEGKLESESSSTSGESSSTESDKTPEPQEEVDPNSGADQRAETAKVVSAWTAGRQLYEKETELHAESKVLGMPRNLQHSERQAMLKAVEAALEVLPEHDTPSSEYLAMKVEECENGEILASSLDEITSKTHKNTSSLQTSLDTAGHVRVVKNKSKGTLPNNTEEYRQALKLEAVTWMCMAAKFKSKHWLSDLKADHFQRFVEYILGDRVNANKVPYDNQHVAIKPNWALVLQYEHRLRREAFKLVNRGEATLGDALVRVTKDPDLKEAYFTTPLALTTAETPVKYQKTSQKGNNEWTNRQKGKGKGKFQQHKGFGKGAKNNASKGKHGDLSLVAQTPDGRDICFAFNSQGWPQFDEDRSYLGPLPAACSHPFHVRKLIGKENGKWKTADAAAYPPPLCKWLAQLIVSRKGESLSELNKQPERPLERLERPVQTQAHHEATAVEESQHQATQEADQDVPSEEQTAGQNTKADVRQHLHRGQKITLEWAGRARELVDGFGLCSPTLWEPSCRGAHMSAEAKGLCMEIFEMLSTFVDKKFADPRREAIKLGLGHFSSSPFTDKELEGLRRSWAALLPSKDMAMVVPERQPFLLGLVGQSLEAFGDPDYSVYMEGTDSFWNGVPVGYDEPLPRIPAVFPPKEKARPLDDSEFNNMACNYKSAEGMADDLEKKFREEEQLGRMVPTTLGRLKADFPDRTPLVAAMGAIRKPNGDVRPLHDGTHFVQLNNQIIFQDQLQYPGPEDAAHMVRHIQEEQEAVFALSADIASAHRLVKIRRRDWPLLGCKARSADKTIWINCVGTFGISSASYWWSRLFSGIGRLAAYIMQQQNWWQLVYVDDLHLTCLGARKFVNMWIILLIYELVGTPFSYKKFSGGLKVQFVGYLLDYRECLIGITKKRGEWLVNFIEEMRKAGGTVLLRRFNEFVGRLGFVARVLVWLKPFMAPLYAWSSVLDRAWFSVELRPEQAPYLFKDGGESQWASTTAELLAVLVALHLFGFVGGPVKHVTTPIKISAGTDNLANEHLIKKGLTTRWPLCLVYMQMTKALMDSRLMVQLNWRPRDQNALADALTNEDFSGVDIQKRIHVDWTKLDFSGIWKLWNERNAYLDKVLMVLTEQELVTQVAFISMLVAFIQVDITTNADNLQAVENVASLLKAILEFVGETLSLKSFSMLWRCGTEALLDMENQYFPDLPTETPRHLVAPNHPLPLTYLNMSDWNQHVPRIQPGFMALVAIKKWLEANYSSEVHDDIFHDLDDSILLLKAVADICGHELRFRDEFLA</sequence>
<feature type="compositionally biased region" description="Basic residues" evidence="1">
    <location>
        <begin position="885"/>
        <end position="899"/>
    </location>
</feature>
<accession>A0A9P1GP03</accession>
<protein>
    <submittedName>
        <fullName evidence="2">Uncharacterized protein</fullName>
    </submittedName>
</protein>
<feature type="region of interest" description="Disordered" evidence="1">
    <location>
        <begin position="870"/>
        <end position="912"/>
    </location>
</feature>
<comment type="caution">
    <text evidence="2">The sequence shown here is derived from an EMBL/GenBank/DDBJ whole genome shotgun (WGS) entry which is preliminary data.</text>
</comment>
<reference evidence="3 4" key="2">
    <citation type="submission" date="2024-05" db="EMBL/GenBank/DDBJ databases">
        <authorList>
            <person name="Chen Y."/>
            <person name="Shah S."/>
            <person name="Dougan E. K."/>
            <person name="Thang M."/>
            <person name="Chan C."/>
        </authorList>
    </citation>
    <scope>NUCLEOTIDE SEQUENCE [LARGE SCALE GENOMIC DNA]</scope>
</reference>
<gene>
    <name evidence="2" type="ORF">C1SCF055_LOCUS42959</name>
</gene>
<feature type="region of interest" description="Disordered" evidence="1">
    <location>
        <begin position="997"/>
        <end position="1060"/>
    </location>
</feature>
<dbReference type="InterPro" id="IPR011010">
    <property type="entry name" value="DNA_brk_join_enz"/>
</dbReference>
<keyword evidence="4" id="KW-1185">Reference proteome</keyword>
<dbReference type="EMBL" id="CAMXCT030006691">
    <property type="protein sequence ID" value="CAL4805699.1"/>
    <property type="molecule type" value="Genomic_DNA"/>
</dbReference>
<name>A0A9P1GP03_9DINO</name>
<evidence type="ECO:0000313" key="2">
    <source>
        <dbReference type="EMBL" id="CAI4018387.1"/>
    </source>
</evidence>
<proteinExistence type="predicted"/>
<dbReference type="PANTHER" id="PTHR33050:SF7">
    <property type="entry name" value="RIBONUCLEASE H"/>
    <property type="match status" value="1"/>
</dbReference>
<feature type="region of interest" description="Disordered" evidence="1">
    <location>
        <begin position="549"/>
        <end position="629"/>
    </location>
</feature>
<feature type="compositionally biased region" description="Basic and acidic residues" evidence="1">
    <location>
        <begin position="997"/>
        <end position="1031"/>
    </location>
</feature>
<dbReference type="SUPFAM" id="SSF56349">
    <property type="entry name" value="DNA breaking-rejoining enzymes"/>
    <property type="match status" value="1"/>
</dbReference>
<feature type="compositionally biased region" description="Polar residues" evidence="1">
    <location>
        <begin position="871"/>
        <end position="884"/>
    </location>
</feature>
<dbReference type="Proteomes" id="UP001152797">
    <property type="component" value="Unassembled WGS sequence"/>
</dbReference>
<feature type="compositionally biased region" description="Polar residues" evidence="1">
    <location>
        <begin position="1045"/>
        <end position="1054"/>
    </location>
</feature>
<dbReference type="GO" id="GO:0003677">
    <property type="term" value="F:DNA binding"/>
    <property type="evidence" value="ECO:0007669"/>
    <property type="project" value="InterPro"/>
</dbReference>
<evidence type="ECO:0000313" key="3">
    <source>
        <dbReference type="EMBL" id="CAL4805699.1"/>
    </source>
</evidence>
<dbReference type="EMBL" id="CAMXCT010006691">
    <property type="protein sequence ID" value="CAI4018387.1"/>
    <property type="molecule type" value="Genomic_DNA"/>
</dbReference>
<dbReference type="PANTHER" id="PTHR33050">
    <property type="entry name" value="REVERSE TRANSCRIPTASE DOMAIN-CONTAINING PROTEIN"/>
    <property type="match status" value="1"/>
</dbReference>
<feature type="compositionally biased region" description="Acidic residues" evidence="1">
    <location>
        <begin position="559"/>
        <end position="571"/>
    </location>
</feature>
<feature type="compositionally biased region" description="Basic and acidic residues" evidence="1">
    <location>
        <begin position="578"/>
        <end position="592"/>
    </location>
</feature>
<evidence type="ECO:0000313" key="4">
    <source>
        <dbReference type="Proteomes" id="UP001152797"/>
    </source>
</evidence>
<feature type="compositionally biased region" description="Low complexity" evidence="1">
    <location>
        <begin position="593"/>
        <end position="604"/>
    </location>
</feature>
<evidence type="ECO:0000256" key="1">
    <source>
        <dbReference type="SAM" id="MobiDB-lite"/>
    </source>
</evidence>
<organism evidence="2">
    <name type="scientific">Cladocopium goreaui</name>
    <dbReference type="NCBI Taxonomy" id="2562237"/>
    <lineage>
        <taxon>Eukaryota</taxon>
        <taxon>Sar</taxon>
        <taxon>Alveolata</taxon>
        <taxon>Dinophyceae</taxon>
        <taxon>Suessiales</taxon>
        <taxon>Symbiodiniaceae</taxon>
        <taxon>Cladocopium</taxon>
    </lineage>
</organism>
<dbReference type="EMBL" id="CAMXCT020006691">
    <property type="protein sequence ID" value="CAL1171762.1"/>
    <property type="molecule type" value="Genomic_DNA"/>
</dbReference>
<reference evidence="2" key="1">
    <citation type="submission" date="2022-10" db="EMBL/GenBank/DDBJ databases">
        <authorList>
            <person name="Chen Y."/>
            <person name="Dougan E. K."/>
            <person name="Chan C."/>
            <person name="Rhodes N."/>
            <person name="Thang M."/>
        </authorList>
    </citation>
    <scope>NUCLEOTIDE SEQUENCE</scope>
</reference>